<dbReference type="EMBL" id="SRMF01000001">
    <property type="protein sequence ID" value="TGG95060.1"/>
    <property type="molecule type" value="Genomic_DNA"/>
</dbReference>
<dbReference type="PROSITE" id="PS51257">
    <property type="entry name" value="PROKAR_LIPOPROTEIN"/>
    <property type="match status" value="1"/>
</dbReference>
<organism evidence="2 3">
    <name type="scientific">Natronospirillum operosum</name>
    <dbReference type="NCBI Taxonomy" id="2759953"/>
    <lineage>
        <taxon>Bacteria</taxon>
        <taxon>Pseudomonadati</taxon>
        <taxon>Pseudomonadota</taxon>
        <taxon>Gammaproteobacteria</taxon>
        <taxon>Oceanospirillales</taxon>
        <taxon>Natronospirillaceae</taxon>
        <taxon>Natronospirillum</taxon>
    </lineage>
</organism>
<dbReference type="RefSeq" id="WP_135480411.1">
    <property type="nucleotide sequence ID" value="NZ_SRMF01000001.1"/>
</dbReference>
<name>A0A4Z0WDD8_9GAMM</name>
<dbReference type="AlphaFoldDB" id="A0A4Z0WDD8"/>
<proteinExistence type="predicted"/>
<evidence type="ECO:0000313" key="3">
    <source>
        <dbReference type="Proteomes" id="UP000297475"/>
    </source>
</evidence>
<comment type="caution">
    <text evidence="2">The sequence shown here is derived from an EMBL/GenBank/DDBJ whole genome shotgun (WGS) entry which is preliminary data.</text>
</comment>
<accession>A0A4Z0WDD8</accession>
<evidence type="ECO:0000313" key="2">
    <source>
        <dbReference type="EMBL" id="TGG95060.1"/>
    </source>
</evidence>
<feature type="region of interest" description="Disordered" evidence="1">
    <location>
        <begin position="233"/>
        <end position="274"/>
    </location>
</feature>
<reference evidence="2 3" key="1">
    <citation type="submission" date="2019-04" db="EMBL/GenBank/DDBJ databases">
        <title>Natronospirillum operosus gen. nov., sp. nov., a haloalkaliphilic satellite isolated from decaying biomass of laboratory culture of cyanobacterium Geitlerinema sp. and proposal of Natronospirillaceae fam. nov. and Saccharospirillaceae fam. nov.</title>
        <authorList>
            <person name="Kevbrin V."/>
            <person name="Boltyanskaya Y."/>
            <person name="Koziaeva V."/>
            <person name="Grouzdev D.S."/>
            <person name="Park M."/>
            <person name="Cho J."/>
        </authorList>
    </citation>
    <scope>NUCLEOTIDE SEQUENCE [LARGE SCALE GENOMIC DNA]</scope>
    <source>
        <strain evidence="2 3">G-116</strain>
    </source>
</reference>
<keyword evidence="3" id="KW-1185">Reference proteome</keyword>
<gene>
    <name evidence="2" type="ORF">E4656_01120</name>
</gene>
<sequence>MNIVRTAAVCLSLGLVACGSPGGGSSSRPMNPLNAATSAMGEAAGRAIGEAVGEAIVRQYSPQLTRFYTGYLMQVAFNSQGYILTDATRGYEPGEYTEWVVVTDDDDVPENIMRRALLERQDNGREWWQVVYQDNASDDIIIMEALFSENREQMLRLRTQFPDDDEPQEMPVEEQNYQAPRVLTQESIDGATEGQETIDVPAGTFDATRVRFGAGGGQETWWLSDQVPGGVVQHQVSSANGDDAPDDEESMPSDDAYTTQLQGHGAGATSELGI</sequence>
<dbReference type="Proteomes" id="UP000297475">
    <property type="component" value="Unassembled WGS sequence"/>
</dbReference>
<dbReference type="OrthoDB" id="1523707at2"/>
<evidence type="ECO:0008006" key="4">
    <source>
        <dbReference type="Google" id="ProtNLM"/>
    </source>
</evidence>
<evidence type="ECO:0000256" key="1">
    <source>
        <dbReference type="SAM" id="MobiDB-lite"/>
    </source>
</evidence>
<feature type="compositionally biased region" description="Acidic residues" evidence="1">
    <location>
        <begin position="243"/>
        <end position="252"/>
    </location>
</feature>
<protein>
    <recommendedName>
        <fullName evidence="4">Lipoprotein</fullName>
    </recommendedName>
</protein>